<organism evidence="2 3">
    <name type="scientific">Toxocara canis</name>
    <name type="common">Canine roundworm</name>
    <dbReference type="NCBI Taxonomy" id="6265"/>
    <lineage>
        <taxon>Eukaryota</taxon>
        <taxon>Metazoa</taxon>
        <taxon>Ecdysozoa</taxon>
        <taxon>Nematoda</taxon>
        <taxon>Chromadorea</taxon>
        <taxon>Rhabditida</taxon>
        <taxon>Spirurina</taxon>
        <taxon>Ascaridomorpha</taxon>
        <taxon>Ascaridoidea</taxon>
        <taxon>Toxocaridae</taxon>
        <taxon>Toxocara</taxon>
    </lineage>
</organism>
<reference evidence="3" key="1">
    <citation type="submission" date="2016-06" db="UniProtKB">
        <authorList>
            <consortium name="WormBaseParasite"/>
        </authorList>
    </citation>
    <scope>IDENTIFICATION</scope>
</reference>
<name>A0A183U6S8_TOXCA</name>
<evidence type="ECO:0000313" key="1">
    <source>
        <dbReference type="EMBL" id="VDM29915.1"/>
    </source>
</evidence>
<dbReference type="WBParaSite" id="TCNE_0000419801-mRNA-1">
    <property type="protein sequence ID" value="TCNE_0000419801-mRNA-1"/>
    <property type="gene ID" value="TCNE_0000419801"/>
</dbReference>
<evidence type="ECO:0000313" key="3">
    <source>
        <dbReference type="WBParaSite" id="TCNE_0000419801-mRNA-1"/>
    </source>
</evidence>
<dbReference type="AlphaFoldDB" id="A0A183U6S8"/>
<dbReference type="Proteomes" id="UP000050794">
    <property type="component" value="Unassembled WGS sequence"/>
</dbReference>
<protein>
    <submittedName>
        <fullName evidence="3">ATP-dependent Clp protease proteolytic subunit</fullName>
    </submittedName>
</protein>
<reference evidence="1 2" key="2">
    <citation type="submission" date="2018-11" db="EMBL/GenBank/DDBJ databases">
        <authorList>
            <consortium name="Pathogen Informatics"/>
        </authorList>
    </citation>
    <scope>NUCLEOTIDE SEQUENCE [LARGE SCALE GENOMIC DNA]</scope>
</reference>
<keyword evidence="2" id="KW-1185">Reference proteome</keyword>
<dbReference type="EMBL" id="UYWY01006603">
    <property type="protein sequence ID" value="VDM29915.1"/>
    <property type="molecule type" value="Genomic_DNA"/>
</dbReference>
<proteinExistence type="predicted"/>
<gene>
    <name evidence="1" type="ORF">TCNE_LOCUS4198</name>
</gene>
<evidence type="ECO:0000313" key="2">
    <source>
        <dbReference type="Proteomes" id="UP000050794"/>
    </source>
</evidence>
<accession>A0A183U6S8</accession>
<sequence length="75" mass="8547">MTALSNERAFRLRDEFPSTLRIIGRISPTVVFDYLLNLRKTRTKDVILLNMDSPGKASVMFSVMLLFATFQCSDS</sequence>